<dbReference type="PANTHER" id="PTHR44013:SF1">
    <property type="entry name" value="ZINC-TYPE ALCOHOL DEHYDROGENASE-LIKE PROTEIN C16A3.02C"/>
    <property type="match status" value="1"/>
</dbReference>
<comment type="caution">
    <text evidence="1">The sequence shown here is derived from an EMBL/GenBank/DDBJ whole genome shotgun (WGS) entry which is preliminary data.</text>
</comment>
<reference evidence="1 2" key="1">
    <citation type="submission" date="2020-10" db="EMBL/GenBank/DDBJ databases">
        <title>The Coptis chinensis genome and diversification of protoberbering-type alkaloids.</title>
        <authorList>
            <person name="Wang B."/>
            <person name="Shu S."/>
            <person name="Song C."/>
            <person name="Liu Y."/>
        </authorList>
    </citation>
    <scope>NUCLEOTIDE SEQUENCE [LARGE SCALE GENOMIC DNA]</scope>
    <source>
        <strain evidence="1">HL-2020</strain>
        <tissue evidence="1">Leaf</tissue>
    </source>
</reference>
<dbReference type="EMBL" id="JADFTS010000006">
    <property type="protein sequence ID" value="KAF9602666.1"/>
    <property type="molecule type" value="Genomic_DNA"/>
</dbReference>
<dbReference type="AlphaFoldDB" id="A0A835LX44"/>
<protein>
    <submittedName>
        <fullName evidence="1">Uncharacterized protein</fullName>
    </submittedName>
</protein>
<organism evidence="1 2">
    <name type="scientific">Coptis chinensis</name>
    <dbReference type="NCBI Taxonomy" id="261450"/>
    <lineage>
        <taxon>Eukaryota</taxon>
        <taxon>Viridiplantae</taxon>
        <taxon>Streptophyta</taxon>
        <taxon>Embryophyta</taxon>
        <taxon>Tracheophyta</taxon>
        <taxon>Spermatophyta</taxon>
        <taxon>Magnoliopsida</taxon>
        <taxon>Ranunculales</taxon>
        <taxon>Ranunculaceae</taxon>
        <taxon>Coptidoideae</taxon>
        <taxon>Coptis</taxon>
    </lineage>
</organism>
<dbReference type="PANTHER" id="PTHR44013">
    <property type="entry name" value="ZINC-TYPE ALCOHOL DEHYDROGENASE-LIKE PROTEIN C16A3.02C"/>
    <property type="match status" value="1"/>
</dbReference>
<dbReference type="InterPro" id="IPR052733">
    <property type="entry name" value="Chloroplast_QOR"/>
</dbReference>
<dbReference type="Gene3D" id="3.90.180.10">
    <property type="entry name" value="Medium-chain alcohol dehydrogenases, catalytic domain"/>
    <property type="match status" value="1"/>
</dbReference>
<sequence length="127" mass="13141">MFLYIRGTSATPLEGSGLKFLREVAAIKALATAMTEEVVEVGPGVKKFGVAVKATETLNCGVSGPLNIHKTWKNGGGLVLFTVVRKNLIVKKPSEVSAAEDAGLPVAGLTALLAFTKSAGIKLDGNC</sequence>
<gene>
    <name evidence="1" type="ORF">IFM89_030554</name>
</gene>
<keyword evidence="2" id="KW-1185">Reference proteome</keyword>
<dbReference type="InterPro" id="IPR011032">
    <property type="entry name" value="GroES-like_sf"/>
</dbReference>
<dbReference type="Proteomes" id="UP000631114">
    <property type="component" value="Unassembled WGS sequence"/>
</dbReference>
<evidence type="ECO:0000313" key="2">
    <source>
        <dbReference type="Proteomes" id="UP000631114"/>
    </source>
</evidence>
<evidence type="ECO:0000313" key="1">
    <source>
        <dbReference type="EMBL" id="KAF9602666.1"/>
    </source>
</evidence>
<proteinExistence type="predicted"/>
<accession>A0A835LX44</accession>
<dbReference type="SUPFAM" id="SSF50129">
    <property type="entry name" value="GroES-like"/>
    <property type="match status" value="1"/>
</dbReference>
<name>A0A835LX44_9MAGN</name>
<dbReference type="OrthoDB" id="48317at2759"/>